<evidence type="ECO:0000313" key="3">
    <source>
        <dbReference type="RefSeq" id="XP_049318273.1"/>
    </source>
</evidence>
<feature type="region of interest" description="Disordered" evidence="1">
    <location>
        <begin position="108"/>
        <end position="163"/>
    </location>
</feature>
<feature type="non-terminal residue" evidence="3">
    <location>
        <position position="163"/>
    </location>
</feature>
<reference evidence="3" key="1">
    <citation type="submission" date="2025-08" db="UniProtKB">
        <authorList>
            <consortium name="RefSeq"/>
        </authorList>
    </citation>
    <scope>IDENTIFICATION</scope>
    <source>
        <tissue evidence="3">Adult</tissue>
    </source>
</reference>
<name>A0ABM3K9W8_BACDO</name>
<proteinExistence type="predicted"/>
<evidence type="ECO:0000256" key="1">
    <source>
        <dbReference type="SAM" id="MobiDB-lite"/>
    </source>
</evidence>
<protein>
    <submittedName>
        <fullName evidence="3">Dachshund homolog 1-like</fullName>
    </submittedName>
</protein>
<evidence type="ECO:0000313" key="2">
    <source>
        <dbReference type="Proteomes" id="UP001652620"/>
    </source>
</evidence>
<keyword evidence="2" id="KW-1185">Reference proteome</keyword>
<feature type="compositionally biased region" description="Polar residues" evidence="1">
    <location>
        <begin position="112"/>
        <end position="122"/>
    </location>
</feature>
<accession>A0ABM3K9W8</accession>
<dbReference type="RefSeq" id="XP_049318273.1">
    <property type="nucleotide sequence ID" value="XM_049462316.1"/>
</dbReference>
<organism evidence="2 3">
    <name type="scientific">Bactrocera dorsalis</name>
    <name type="common">Oriental fruit fly</name>
    <name type="synonym">Dacus dorsalis</name>
    <dbReference type="NCBI Taxonomy" id="27457"/>
    <lineage>
        <taxon>Eukaryota</taxon>
        <taxon>Metazoa</taxon>
        <taxon>Ecdysozoa</taxon>
        <taxon>Arthropoda</taxon>
        <taxon>Hexapoda</taxon>
        <taxon>Insecta</taxon>
        <taxon>Pterygota</taxon>
        <taxon>Neoptera</taxon>
        <taxon>Endopterygota</taxon>
        <taxon>Diptera</taxon>
        <taxon>Brachycera</taxon>
        <taxon>Muscomorpha</taxon>
        <taxon>Tephritoidea</taxon>
        <taxon>Tephritidae</taxon>
        <taxon>Bactrocera</taxon>
        <taxon>Bactrocera</taxon>
    </lineage>
</organism>
<sequence>MTQTTAAGSGGSNVSNLMTTSSTPIRIGSGLSSYHGNSSASVATHHALTGNDSSSPGGGGSAGTGTSAVPQSSSVPSGAADNIRQQLQSQISLSMGASNQSLGVSAGAVGVSSITPPNSAGLRQTGEDSDNSIVDVTYFPVSANDSSDSVYGNDEDNPPHPTA</sequence>
<dbReference type="GeneID" id="125780324"/>
<dbReference type="Proteomes" id="UP001652620">
    <property type="component" value="Unplaced"/>
</dbReference>
<feature type="region of interest" description="Disordered" evidence="1">
    <location>
        <begin position="1"/>
        <end position="83"/>
    </location>
</feature>
<feature type="compositionally biased region" description="Polar residues" evidence="1">
    <location>
        <begin position="1"/>
        <end position="42"/>
    </location>
</feature>
<gene>
    <name evidence="3" type="primary">LOC125780324</name>
</gene>